<dbReference type="Proteomes" id="UP001519332">
    <property type="component" value="Unassembled WGS sequence"/>
</dbReference>
<dbReference type="InterPro" id="IPR007815">
    <property type="entry name" value="Emycin_Estase"/>
</dbReference>
<proteinExistence type="predicted"/>
<dbReference type="RefSeq" id="WP_245378574.1">
    <property type="nucleotide sequence ID" value="NZ_JAGINW010000001.1"/>
</dbReference>
<keyword evidence="2" id="KW-1185">Reference proteome</keyword>
<dbReference type="EC" id="3.1.1.-" evidence="1"/>
<reference evidence="1 2" key="1">
    <citation type="submission" date="2021-03" db="EMBL/GenBank/DDBJ databases">
        <title>Sequencing the genomes of 1000 actinobacteria strains.</title>
        <authorList>
            <person name="Klenk H.-P."/>
        </authorList>
    </citation>
    <scope>NUCLEOTIDE SEQUENCE [LARGE SCALE GENOMIC DNA]</scope>
    <source>
        <strain evidence="1 2">DSM 46670</strain>
    </source>
</reference>
<keyword evidence="1" id="KW-0378">Hydrolase</keyword>
<comment type="caution">
    <text evidence="1">The sequence shown here is derived from an EMBL/GenBank/DDBJ whole genome shotgun (WGS) entry which is preliminary data.</text>
</comment>
<evidence type="ECO:0000313" key="1">
    <source>
        <dbReference type="EMBL" id="MBP2327743.1"/>
    </source>
</evidence>
<sequence length="440" mass="48508">MTTSDPNIDQAVTEWLRDNTNRLRTLDPADEDFSDLEPLREIVGDARVVSIGESTHRVHEFYQLRHRVVRFLVTQLGFGGFVMESGFAEGFAVNDWVLGGAGDLTALLHDGITYRMGRCAEMREQLEWMRAYNASHDRKVRFYGMDVPDSSASALPAVKVVLSLLDDVDTAYAQVVRTSLLPLFDYLPADRSGRAWAAPALQAYMALEPAVRFELTARIGAMVERLQAMRVVYSELADADRVDRVYRCAATARHMDAFLSAMADGATRTYQGANIRDAAMAENIEWILQREDRIIVGAANGHIQRWPFWAPPIVNDKLTMVGQHLAASLGDQMVVIATCFGGGTLWLHRPIPGGAPGHTEVFVEDVAALPDDTLDALMSGAGVPLHLLDLRQVPSTVADRFTKTTSIMNGGQPQPIDPRAAFDAVVFIDSITPWHAFPTA</sequence>
<protein>
    <submittedName>
        <fullName evidence="1">Erythromycin esterase</fullName>
        <ecNumber evidence="1">3.1.1.-</ecNumber>
    </submittedName>
</protein>
<dbReference type="Gene3D" id="3.30.1870.10">
    <property type="entry name" value="EreA-like, domain 2"/>
    <property type="match status" value="1"/>
</dbReference>
<accession>A0ABS4TUX0</accession>
<dbReference type="PANTHER" id="PTHR31299">
    <property type="entry name" value="ESTERASE, PUTATIVE (AFU_ORTHOLOGUE AFUA_1G05850)-RELATED"/>
    <property type="match status" value="1"/>
</dbReference>
<gene>
    <name evidence="1" type="ORF">JOF56_008128</name>
</gene>
<organism evidence="1 2">
    <name type="scientific">Kibdelosporangium banguiense</name>
    <dbReference type="NCBI Taxonomy" id="1365924"/>
    <lineage>
        <taxon>Bacteria</taxon>
        <taxon>Bacillati</taxon>
        <taxon>Actinomycetota</taxon>
        <taxon>Actinomycetes</taxon>
        <taxon>Pseudonocardiales</taxon>
        <taxon>Pseudonocardiaceae</taxon>
        <taxon>Kibdelosporangium</taxon>
    </lineage>
</organism>
<dbReference type="Pfam" id="PF05139">
    <property type="entry name" value="Erythro_esteras"/>
    <property type="match status" value="1"/>
</dbReference>
<dbReference type="GO" id="GO:0016787">
    <property type="term" value="F:hydrolase activity"/>
    <property type="evidence" value="ECO:0007669"/>
    <property type="project" value="UniProtKB-KW"/>
</dbReference>
<dbReference type="SUPFAM" id="SSF159501">
    <property type="entry name" value="EreA/ChaN-like"/>
    <property type="match status" value="1"/>
</dbReference>
<dbReference type="Gene3D" id="1.20.1440.30">
    <property type="entry name" value="Biosynthetic Protein domain"/>
    <property type="match status" value="1"/>
</dbReference>
<dbReference type="PANTHER" id="PTHR31299:SF0">
    <property type="entry name" value="ESTERASE, PUTATIVE (AFU_ORTHOLOGUE AFUA_1G05850)-RELATED"/>
    <property type="match status" value="1"/>
</dbReference>
<dbReference type="InterPro" id="IPR052036">
    <property type="entry name" value="Hydrolase/PRTase-associated"/>
</dbReference>
<dbReference type="EMBL" id="JAGINW010000001">
    <property type="protein sequence ID" value="MBP2327743.1"/>
    <property type="molecule type" value="Genomic_DNA"/>
</dbReference>
<name>A0ABS4TUX0_9PSEU</name>
<dbReference type="CDD" id="cd14728">
    <property type="entry name" value="Ere-like"/>
    <property type="match status" value="1"/>
</dbReference>
<evidence type="ECO:0000313" key="2">
    <source>
        <dbReference type="Proteomes" id="UP001519332"/>
    </source>
</evidence>
<dbReference type="Gene3D" id="3.40.1660.10">
    <property type="entry name" value="EreA-like (biosynthetic domain)"/>
    <property type="match status" value="1"/>
</dbReference>